<dbReference type="InterPro" id="IPR043917">
    <property type="entry name" value="DUF5753"/>
</dbReference>
<dbReference type="SMART" id="SM00530">
    <property type="entry name" value="HTH_XRE"/>
    <property type="match status" value="1"/>
</dbReference>
<name>A0ABP8UM95_9ACTN</name>
<proteinExistence type="predicted"/>
<dbReference type="SUPFAM" id="SSF47413">
    <property type="entry name" value="lambda repressor-like DNA-binding domains"/>
    <property type="match status" value="1"/>
</dbReference>
<dbReference type="RefSeq" id="WP_345437905.1">
    <property type="nucleotide sequence ID" value="NZ_BAABHK010000014.1"/>
</dbReference>
<sequence>MATITPTIRLRRLGMALRDHREAAGLTLDDAAHVLMRSPSSLSRIEKGLHHLPVRDLEYILGKYGVTDPAVTGRLFDWCRNGRKKGWWQRYATDLSPEMMDFIGLEADAASIALFELILVPGLLQSEAYARALMETGPFADDPERVDRLVAVRMRRQELLQRPSPPQLRTIMDEAALRRQVGGQKLMRAQLRLLLEISVLPDVTIQVIPFTSGAHLGVASAFGILDVGDHGDLRVVTVDSLTAMSYREEESDIQAYSSTFDHLQAAALSEQDSQKLIQQLLSEL</sequence>
<dbReference type="EMBL" id="BAABHK010000014">
    <property type="protein sequence ID" value="GAA4634938.1"/>
    <property type="molecule type" value="Genomic_DNA"/>
</dbReference>
<gene>
    <name evidence="2" type="ORF">GCM10023196_078470</name>
</gene>
<dbReference type="Pfam" id="PF19054">
    <property type="entry name" value="DUF5753"/>
    <property type="match status" value="1"/>
</dbReference>
<organism evidence="2 3">
    <name type="scientific">Actinoallomurus vinaceus</name>
    <dbReference type="NCBI Taxonomy" id="1080074"/>
    <lineage>
        <taxon>Bacteria</taxon>
        <taxon>Bacillati</taxon>
        <taxon>Actinomycetota</taxon>
        <taxon>Actinomycetes</taxon>
        <taxon>Streptosporangiales</taxon>
        <taxon>Thermomonosporaceae</taxon>
        <taxon>Actinoallomurus</taxon>
    </lineage>
</organism>
<comment type="caution">
    <text evidence="2">The sequence shown here is derived from an EMBL/GenBank/DDBJ whole genome shotgun (WGS) entry which is preliminary data.</text>
</comment>
<dbReference type="Proteomes" id="UP001501442">
    <property type="component" value="Unassembled WGS sequence"/>
</dbReference>
<keyword evidence="3" id="KW-1185">Reference proteome</keyword>
<protein>
    <submittedName>
        <fullName evidence="2">Helix-turn-helix transcriptional regulator</fullName>
    </submittedName>
</protein>
<reference evidence="3" key="1">
    <citation type="journal article" date="2019" name="Int. J. Syst. Evol. Microbiol.">
        <title>The Global Catalogue of Microorganisms (GCM) 10K type strain sequencing project: providing services to taxonomists for standard genome sequencing and annotation.</title>
        <authorList>
            <consortium name="The Broad Institute Genomics Platform"/>
            <consortium name="The Broad Institute Genome Sequencing Center for Infectious Disease"/>
            <person name="Wu L."/>
            <person name="Ma J."/>
        </authorList>
    </citation>
    <scope>NUCLEOTIDE SEQUENCE [LARGE SCALE GENOMIC DNA]</scope>
    <source>
        <strain evidence="3">JCM 17939</strain>
    </source>
</reference>
<dbReference type="CDD" id="cd00093">
    <property type="entry name" value="HTH_XRE"/>
    <property type="match status" value="1"/>
</dbReference>
<dbReference type="InterPro" id="IPR001387">
    <property type="entry name" value="Cro/C1-type_HTH"/>
</dbReference>
<dbReference type="Pfam" id="PF13560">
    <property type="entry name" value="HTH_31"/>
    <property type="match status" value="1"/>
</dbReference>
<dbReference type="PROSITE" id="PS50943">
    <property type="entry name" value="HTH_CROC1"/>
    <property type="match status" value="1"/>
</dbReference>
<dbReference type="InterPro" id="IPR010982">
    <property type="entry name" value="Lambda_DNA-bd_dom_sf"/>
</dbReference>
<dbReference type="Gene3D" id="1.10.260.40">
    <property type="entry name" value="lambda repressor-like DNA-binding domains"/>
    <property type="match status" value="1"/>
</dbReference>
<evidence type="ECO:0000259" key="1">
    <source>
        <dbReference type="PROSITE" id="PS50943"/>
    </source>
</evidence>
<accession>A0ABP8UM95</accession>
<evidence type="ECO:0000313" key="3">
    <source>
        <dbReference type="Proteomes" id="UP001501442"/>
    </source>
</evidence>
<evidence type="ECO:0000313" key="2">
    <source>
        <dbReference type="EMBL" id="GAA4634938.1"/>
    </source>
</evidence>
<feature type="domain" description="HTH cro/C1-type" evidence="1">
    <location>
        <begin position="17"/>
        <end position="71"/>
    </location>
</feature>